<keyword evidence="6" id="KW-1185">Reference proteome</keyword>
<dbReference type="Gene3D" id="1.10.10.60">
    <property type="entry name" value="Homeodomain-like"/>
    <property type="match status" value="1"/>
</dbReference>
<dbReference type="Proteomes" id="UP000295313">
    <property type="component" value="Unassembled WGS sequence"/>
</dbReference>
<evidence type="ECO:0000256" key="1">
    <source>
        <dbReference type="ARBA" id="ARBA00023015"/>
    </source>
</evidence>
<dbReference type="InterPro" id="IPR018060">
    <property type="entry name" value="HTH_AraC"/>
</dbReference>
<dbReference type="GO" id="GO:0043565">
    <property type="term" value="F:sequence-specific DNA binding"/>
    <property type="evidence" value="ECO:0007669"/>
    <property type="project" value="InterPro"/>
</dbReference>
<feature type="domain" description="HTH araC/xylS-type" evidence="4">
    <location>
        <begin position="228"/>
        <end position="327"/>
    </location>
</feature>
<dbReference type="GO" id="GO:0003700">
    <property type="term" value="F:DNA-binding transcription factor activity"/>
    <property type="evidence" value="ECO:0007669"/>
    <property type="project" value="InterPro"/>
</dbReference>
<keyword evidence="3" id="KW-0804">Transcription</keyword>
<dbReference type="SUPFAM" id="SSF46689">
    <property type="entry name" value="Homeodomain-like"/>
    <property type="match status" value="1"/>
</dbReference>
<dbReference type="PANTHER" id="PTHR43280:SF32">
    <property type="entry name" value="TRANSCRIPTIONAL REGULATORY PROTEIN"/>
    <property type="match status" value="1"/>
</dbReference>
<evidence type="ECO:0000256" key="2">
    <source>
        <dbReference type="ARBA" id="ARBA00023125"/>
    </source>
</evidence>
<dbReference type="InterPro" id="IPR009057">
    <property type="entry name" value="Homeodomain-like_sf"/>
</dbReference>
<proteinExistence type="predicted"/>
<gene>
    <name evidence="5" type="ORF">B0I22_3298</name>
</gene>
<evidence type="ECO:0000313" key="5">
    <source>
        <dbReference type="EMBL" id="TDX83220.1"/>
    </source>
</evidence>
<organism evidence="5 6">
    <name type="scientific">Epilithonimonas xixisoli</name>
    <dbReference type="NCBI Taxonomy" id="1476462"/>
    <lineage>
        <taxon>Bacteria</taxon>
        <taxon>Pseudomonadati</taxon>
        <taxon>Bacteroidota</taxon>
        <taxon>Flavobacteriia</taxon>
        <taxon>Flavobacteriales</taxon>
        <taxon>Weeksellaceae</taxon>
        <taxon>Chryseobacterium group</taxon>
        <taxon>Epilithonimonas</taxon>
    </lineage>
</organism>
<dbReference type="PRINTS" id="PR00032">
    <property type="entry name" value="HTHARAC"/>
</dbReference>
<comment type="caution">
    <text evidence="5">The sequence shown here is derived from an EMBL/GenBank/DDBJ whole genome shotgun (WGS) entry which is preliminary data.</text>
</comment>
<dbReference type="SMART" id="SM00342">
    <property type="entry name" value="HTH_ARAC"/>
    <property type="match status" value="1"/>
</dbReference>
<dbReference type="AlphaFoldDB" id="A0A4R8I5F4"/>
<dbReference type="EMBL" id="SOEO01000003">
    <property type="protein sequence ID" value="TDX83220.1"/>
    <property type="molecule type" value="Genomic_DNA"/>
</dbReference>
<name>A0A4R8I5F4_9FLAO</name>
<evidence type="ECO:0000313" key="6">
    <source>
        <dbReference type="Proteomes" id="UP000295313"/>
    </source>
</evidence>
<keyword evidence="2 5" id="KW-0238">DNA-binding</keyword>
<dbReference type="PROSITE" id="PS01124">
    <property type="entry name" value="HTH_ARAC_FAMILY_2"/>
    <property type="match status" value="1"/>
</dbReference>
<dbReference type="PANTHER" id="PTHR43280">
    <property type="entry name" value="ARAC-FAMILY TRANSCRIPTIONAL REGULATOR"/>
    <property type="match status" value="1"/>
</dbReference>
<sequence>MINNEADFFCFVVLLKKNRTKSEKFTSTFCIKLALIYVDFFNLRMKNFKTFAAYNEYLGLNQPLDNDIDVGYYDPPNMLSKSEAVAVDFYRISIKINLINKNTPTKKPITAVFFNSPEMVVSEGWDVEPTYQGMYLQLSKKFIEENRFLFKTYLDYGQHEALHLTDDEVKEISAVFKLMMKYYESEKRNFNVLLSYINVLISLVEAFYKRQFSTDPKQYNHIVTDFQQSIIDYYNQPVSQLPNVQYFADKLGLTANYLGDIVKHFTQKSALENIHDFVIKKAKELLLENQKMNTTEVAYELGFEYPNYFSKFFKKQVNLTPKEFRLQAMKKK</sequence>
<protein>
    <submittedName>
        <fullName evidence="5">AraC-like DNA-binding protein</fullName>
    </submittedName>
</protein>
<evidence type="ECO:0000256" key="3">
    <source>
        <dbReference type="ARBA" id="ARBA00023163"/>
    </source>
</evidence>
<keyword evidence="1" id="KW-0805">Transcription regulation</keyword>
<dbReference type="Pfam" id="PF12833">
    <property type="entry name" value="HTH_18"/>
    <property type="match status" value="1"/>
</dbReference>
<dbReference type="InterPro" id="IPR020449">
    <property type="entry name" value="Tscrpt_reg_AraC-type_HTH"/>
</dbReference>
<accession>A0A4R8I5F4</accession>
<evidence type="ECO:0000259" key="4">
    <source>
        <dbReference type="PROSITE" id="PS01124"/>
    </source>
</evidence>
<reference evidence="5 6" key="1">
    <citation type="submission" date="2019-03" db="EMBL/GenBank/DDBJ databases">
        <title>Genomic Encyclopedia of Type Strains, Phase III (KMG-III): the genomes of soil and plant-associated and newly described type strains.</title>
        <authorList>
            <person name="Whitman W."/>
        </authorList>
    </citation>
    <scope>NUCLEOTIDE SEQUENCE [LARGE SCALE GENOMIC DNA]</scope>
    <source>
        <strain evidence="5 6">CGMCC 1.12802</strain>
    </source>
</reference>